<comment type="caution">
    <text evidence="2">The sequence shown here is derived from an EMBL/GenBank/DDBJ whole genome shotgun (WGS) entry which is preliminary data.</text>
</comment>
<dbReference type="AlphaFoldDB" id="A0A7Y0DYZ2"/>
<dbReference type="PANTHER" id="PTHR22642:SF20">
    <property type="entry name" value="AMIDOHYDROLASE 3 DOMAIN-CONTAINING PROTEIN"/>
    <property type="match status" value="1"/>
</dbReference>
<proteinExistence type="predicted"/>
<protein>
    <submittedName>
        <fullName evidence="2">Amidohydrolase</fullName>
    </submittedName>
</protein>
<gene>
    <name evidence="2" type="ORF">HH303_02970</name>
</gene>
<dbReference type="EMBL" id="JABBNT010000001">
    <property type="protein sequence ID" value="NMM43426.1"/>
    <property type="molecule type" value="Genomic_DNA"/>
</dbReference>
<keyword evidence="2" id="KW-0378">Hydrolase</keyword>
<dbReference type="Gene3D" id="3.10.310.70">
    <property type="match status" value="1"/>
</dbReference>
<dbReference type="InterPro" id="IPR011059">
    <property type="entry name" value="Metal-dep_hydrolase_composite"/>
</dbReference>
<dbReference type="Gene3D" id="3.20.20.140">
    <property type="entry name" value="Metal-dependent hydrolases"/>
    <property type="match status" value="1"/>
</dbReference>
<evidence type="ECO:0000259" key="1">
    <source>
        <dbReference type="Pfam" id="PF07969"/>
    </source>
</evidence>
<dbReference type="GO" id="GO:0016810">
    <property type="term" value="F:hydrolase activity, acting on carbon-nitrogen (but not peptide) bonds"/>
    <property type="evidence" value="ECO:0007669"/>
    <property type="project" value="InterPro"/>
</dbReference>
<organism evidence="2 3">
    <name type="scientific">Pacificispira spongiicola</name>
    <dbReference type="NCBI Taxonomy" id="2729598"/>
    <lineage>
        <taxon>Bacteria</taxon>
        <taxon>Pseudomonadati</taxon>
        <taxon>Pseudomonadota</taxon>
        <taxon>Alphaproteobacteria</taxon>
        <taxon>Rhodospirillales</taxon>
        <taxon>Rhodospirillaceae</taxon>
        <taxon>Pacificispira</taxon>
    </lineage>
</organism>
<reference evidence="2 3" key="1">
    <citation type="submission" date="2020-04" db="EMBL/GenBank/DDBJ databases">
        <title>Rhodospirillaceae bacterium KN72 isolated from deep sea.</title>
        <authorList>
            <person name="Zhang D.-C."/>
        </authorList>
    </citation>
    <scope>NUCLEOTIDE SEQUENCE [LARGE SCALE GENOMIC DNA]</scope>
    <source>
        <strain evidence="2 3">KN72</strain>
    </source>
</reference>
<accession>A0A7Y0DYZ2</accession>
<dbReference type="PANTHER" id="PTHR22642">
    <property type="entry name" value="IMIDAZOLONEPROPIONASE"/>
    <property type="match status" value="1"/>
</dbReference>
<dbReference type="InterPro" id="IPR033932">
    <property type="entry name" value="YtcJ-like"/>
</dbReference>
<keyword evidence="3" id="KW-1185">Reference proteome</keyword>
<dbReference type="SUPFAM" id="SSF51338">
    <property type="entry name" value="Composite domain of metallo-dependent hydrolases"/>
    <property type="match status" value="1"/>
</dbReference>
<dbReference type="Pfam" id="PF07969">
    <property type="entry name" value="Amidohydro_3"/>
    <property type="match status" value="1"/>
</dbReference>
<dbReference type="Proteomes" id="UP000539372">
    <property type="component" value="Unassembled WGS sequence"/>
</dbReference>
<dbReference type="Gene3D" id="2.30.40.10">
    <property type="entry name" value="Urease, subunit C, domain 1"/>
    <property type="match status" value="1"/>
</dbReference>
<dbReference type="InterPro" id="IPR013108">
    <property type="entry name" value="Amidohydro_3"/>
</dbReference>
<sequence>MPKMATECVLVSGGRVFTADPGLPWAEAVVIRNDRIVFVGDLKEAASIAGEDPTKIDAAGGLIMPGFVDGHVHVAMTGASMRKAQLRGAGSVEEIRRRVLKWANEHPDEPRVLGTSWVHGDIPNGQPNKSMLDDIVPDRPVYLEAFDFHSSWLNSQALRELGIDDATPDPVGGEIVRDPTSGEATGWLQETASTNMVWPLLSNVSDDELEKQVLVAAEAFSRAGITSVVEMALEERVLESIARIQAAGKLTVRVVGHMIIWRTGDLDDEIRQVERAAELARQYQGDMLRVIGIKLIGDGTIDGCTAALSQPYTDGTNCDPIWPAEVLTPIVAAADKVGLQVAIHAIGDATIDAAIDAIEGAATVNATTGRRHRIEHLEYARDDQIERIGTLGITASMQPVHVNPAYLSNWLEKIGPERGENGFAWPLYIKAGAPLAFGTDTPTAPYEALPNMYIAATRKAPGDDTIAPHRPDWALPMEDALTHGTREPAWAAHLDSVTGMLKPGLAADVVILDTDFFQEGPAALLKTDVRLTMVGGKVVFSA</sequence>
<dbReference type="InterPro" id="IPR032466">
    <property type="entry name" value="Metal_Hydrolase"/>
</dbReference>
<name>A0A7Y0DYZ2_9PROT</name>
<feature type="domain" description="Amidohydrolase 3" evidence="1">
    <location>
        <begin position="56"/>
        <end position="540"/>
    </location>
</feature>
<evidence type="ECO:0000313" key="2">
    <source>
        <dbReference type="EMBL" id="NMM43426.1"/>
    </source>
</evidence>
<dbReference type="SUPFAM" id="SSF51556">
    <property type="entry name" value="Metallo-dependent hydrolases"/>
    <property type="match status" value="1"/>
</dbReference>
<dbReference type="CDD" id="cd01300">
    <property type="entry name" value="YtcJ_like"/>
    <property type="match status" value="1"/>
</dbReference>
<evidence type="ECO:0000313" key="3">
    <source>
        <dbReference type="Proteomes" id="UP000539372"/>
    </source>
</evidence>